<feature type="compositionally biased region" description="Polar residues" evidence="1">
    <location>
        <begin position="72"/>
        <end position="84"/>
    </location>
</feature>
<evidence type="ECO:0000256" key="1">
    <source>
        <dbReference type="SAM" id="MobiDB-lite"/>
    </source>
</evidence>
<dbReference type="EMBL" id="BDSP01000141">
    <property type="protein sequence ID" value="GAX19939.1"/>
    <property type="molecule type" value="Genomic_DNA"/>
</dbReference>
<evidence type="ECO:0000313" key="3">
    <source>
        <dbReference type="Proteomes" id="UP000198406"/>
    </source>
</evidence>
<sequence>MRLFGSESEDDEYLFSDDDNSILDEDRSDEDDEIMSRILIPSSIHHVAPIQQTGRRYVTPSSLQADVVGIKRNSSQKNPLFSKNTPHEPSKPSPMVQQDLTCTSTISSHAQSTKTKNHGQSSSSIKTSDTKKTWLSRLKCQSHADKDDIWIPKNIPHIPLEHDIHNWNVGQMRRADKSNVLRSKTWNQDDLSTIATYPSIEVKQPKTMRQTRPQSENPPNPSHSQPPSDGSSFENTTPLSHSRLKPIRSVSTGRSRSFISMSGSGMCPVATPKQGLPRVGTGHSRKSTSSSKSRSKMKKVSKPLSIDLKLSASDDSADPYETIQYFQTPYGQPKTGTGKIPSSWW</sequence>
<organism evidence="2 3">
    <name type="scientific">Fistulifera solaris</name>
    <name type="common">Oleaginous diatom</name>
    <dbReference type="NCBI Taxonomy" id="1519565"/>
    <lineage>
        <taxon>Eukaryota</taxon>
        <taxon>Sar</taxon>
        <taxon>Stramenopiles</taxon>
        <taxon>Ochrophyta</taxon>
        <taxon>Bacillariophyta</taxon>
        <taxon>Bacillariophyceae</taxon>
        <taxon>Bacillariophycidae</taxon>
        <taxon>Naviculales</taxon>
        <taxon>Naviculaceae</taxon>
        <taxon>Fistulifera</taxon>
    </lineage>
</organism>
<feature type="compositionally biased region" description="Polar residues" evidence="1">
    <location>
        <begin position="229"/>
        <end position="240"/>
    </location>
</feature>
<proteinExistence type="predicted"/>
<reference evidence="2 3" key="1">
    <citation type="journal article" date="2015" name="Plant Cell">
        <title>Oil accumulation by the oleaginous diatom Fistulifera solaris as revealed by the genome and transcriptome.</title>
        <authorList>
            <person name="Tanaka T."/>
            <person name="Maeda Y."/>
            <person name="Veluchamy A."/>
            <person name="Tanaka M."/>
            <person name="Abida H."/>
            <person name="Marechal E."/>
            <person name="Bowler C."/>
            <person name="Muto M."/>
            <person name="Sunaga Y."/>
            <person name="Tanaka M."/>
            <person name="Yoshino T."/>
            <person name="Taniguchi T."/>
            <person name="Fukuda Y."/>
            <person name="Nemoto M."/>
            <person name="Matsumoto M."/>
            <person name="Wong P.S."/>
            <person name="Aburatani S."/>
            <person name="Fujibuchi W."/>
        </authorList>
    </citation>
    <scope>NUCLEOTIDE SEQUENCE [LARGE SCALE GENOMIC DNA]</scope>
    <source>
        <strain evidence="2 3">JPCC DA0580</strain>
    </source>
</reference>
<feature type="compositionally biased region" description="Acidic residues" evidence="1">
    <location>
        <begin position="7"/>
        <end position="29"/>
    </location>
</feature>
<feature type="compositionally biased region" description="Polar residues" evidence="1">
    <location>
        <begin position="249"/>
        <end position="263"/>
    </location>
</feature>
<keyword evidence="3" id="KW-1185">Reference proteome</keyword>
<gene>
    <name evidence="2" type="ORF">FisN_1Lh590</name>
</gene>
<evidence type="ECO:0000313" key="2">
    <source>
        <dbReference type="EMBL" id="GAX19939.1"/>
    </source>
</evidence>
<feature type="region of interest" description="Disordered" evidence="1">
    <location>
        <begin position="197"/>
        <end position="302"/>
    </location>
</feature>
<dbReference type="InParanoid" id="A0A1Z5K1A6"/>
<accession>A0A1Z5K1A6</accession>
<comment type="caution">
    <text evidence="2">The sequence shown here is derived from an EMBL/GenBank/DDBJ whole genome shotgun (WGS) entry which is preliminary data.</text>
</comment>
<name>A0A1Z5K1A6_FISSO</name>
<feature type="region of interest" description="Disordered" evidence="1">
    <location>
        <begin position="1"/>
        <end position="29"/>
    </location>
</feature>
<feature type="region of interest" description="Disordered" evidence="1">
    <location>
        <begin position="70"/>
        <end position="133"/>
    </location>
</feature>
<feature type="compositionally biased region" description="Polar residues" evidence="1">
    <location>
        <begin position="95"/>
        <end position="120"/>
    </location>
</feature>
<dbReference type="AlphaFoldDB" id="A0A1Z5K1A6"/>
<protein>
    <submittedName>
        <fullName evidence="2">Uncharacterized protein</fullName>
    </submittedName>
</protein>
<dbReference type="Proteomes" id="UP000198406">
    <property type="component" value="Unassembled WGS sequence"/>
</dbReference>